<organism evidence="1 2">
    <name type="scientific">Psilocybe cyanescens</name>
    <dbReference type="NCBI Taxonomy" id="93625"/>
    <lineage>
        <taxon>Eukaryota</taxon>
        <taxon>Fungi</taxon>
        <taxon>Dikarya</taxon>
        <taxon>Basidiomycota</taxon>
        <taxon>Agaricomycotina</taxon>
        <taxon>Agaricomycetes</taxon>
        <taxon>Agaricomycetidae</taxon>
        <taxon>Agaricales</taxon>
        <taxon>Agaricineae</taxon>
        <taxon>Strophariaceae</taxon>
        <taxon>Psilocybe</taxon>
    </lineage>
</organism>
<reference evidence="1 2" key="1">
    <citation type="journal article" date="2018" name="Evol. Lett.">
        <title>Horizontal gene cluster transfer increased hallucinogenic mushroom diversity.</title>
        <authorList>
            <person name="Reynolds H.T."/>
            <person name="Vijayakumar V."/>
            <person name="Gluck-Thaler E."/>
            <person name="Korotkin H.B."/>
            <person name="Matheny P.B."/>
            <person name="Slot J.C."/>
        </authorList>
    </citation>
    <scope>NUCLEOTIDE SEQUENCE [LARGE SCALE GENOMIC DNA]</scope>
    <source>
        <strain evidence="1 2">2631</strain>
    </source>
</reference>
<evidence type="ECO:0000313" key="1">
    <source>
        <dbReference type="EMBL" id="PPQ94713.1"/>
    </source>
</evidence>
<protein>
    <submittedName>
        <fullName evidence="1">Uncharacterized protein</fullName>
    </submittedName>
</protein>
<proteinExistence type="predicted"/>
<keyword evidence="2" id="KW-1185">Reference proteome</keyword>
<dbReference type="EMBL" id="NHYD01000271">
    <property type="protein sequence ID" value="PPQ94713.1"/>
    <property type="molecule type" value="Genomic_DNA"/>
</dbReference>
<name>A0A409XV66_PSICY</name>
<accession>A0A409XV66</accession>
<dbReference type="Proteomes" id="UP000283269">
    <property type="component" value="Unassembled WGS sequence"/>
</dbReference>
<evidence type="ECO:0000313" key="2">
    <source>
        <dbReference type="Proteomes" id="UP000283269"/>
    </source>
</evidence>
<dbReference type="InParanoid" id="A0A409XV66"/>
<comment type="caution">
    <text evidence="1">The sequence shown here is derived from an EMBL/GenBank/DDBJ whole genome shotgun (WGS) entry which is preliminary data.</text>
</comment>
<gene>
    <name evidence="1" type="ORF">CVT25_009568</name>
</gene>
<dbReference type="AlphaFoldDB" id="A0A409XV66"/>
<sequence>MSSGVLEVMSITRTILSYATSLVLALKTLTMSPSASSQTTLAPTSTGISSSRYFSEMLMTIRGLAVVLAESIPEIQTSTPPRMNNQNP</sequence>